<dbReference type="Pfam" id="PF05485">
    <property type="entry name" value="THAP"/>
    <property type="match status" value="1"/>
</dbReference>
<keyword evidence="7" id="KW-0175">Coiled coil</keyword>
<dbReference type="GO" id="GO:0005654">
    <property type="term" value="C:nucleoplasm"/>
    <property type="evidence" value="ECO:0007669"/>
    <property type="project" value="UniProtKB-SubCell"/>
</dbReference>
<keyword evidence="6" id="KW-0805">Transcription regulation</keyword>
<evidence type="ECO:0000256" key="5">
    <source>
        <dbReference type="ARBA" id="ARBA00022833"/>
    </source>
</evidence>
<dbReference type="GO" id="GO:0043565">
    <property type="term" value="F:sequence-specific DNA binding"/>
    <property type="evidence" value="ECO:0007669"/>
    <property type="project" value="InterPro"/>
</dbReference>
<name>A0A023FNK0_AMBCJ</name>
<evidence type="ECO:0000259" key="13">
    <source>
        <dbReference type="PROSITE" id="PS50950"/>
    </source>
</evidence>
<keyword evidence="5" id="KW-0862">Zinc</keyword>
<sequence length="201" mass="22569">MPSCFAPGCTSGNRNDATGHHFFKPPRDASEFKRWEQMLHRKDRRLSHTSKICELHFEHDDIIKDYKHVVNGQEVRIPRGNWTLVPGAVPRLFSGVPDRFSKPKIVKFRRKSPKTRAVMQTDKCEDPCSDSTSSSCEPCVEAVSPNELMALSRSAETSTTSTALTIGDLATATLPSTEWQHDSKQDEITGKVCAVFYCIKL</sequence>
<proteinExistence type="evidence at transcript level"/>
<dbReference type="PANTHER" id="PTHR46600">
    <property type="entry name" value="THAP DOMAIN-CONTAINING"/>
    <property type="match status" value="1"/>
</dbReference>
<comment type="similarity">
    <text evidence="2">Belongs to the THAP1 family.</text>
</comment>
<dbReference type="SUPFAM" id="SSF57716">
    <property type="entry name" value="Glucocorticoid receptor-like (DNA-binding domain)"/>
    <property type="match status" value="1"/>
</dbReference>
<reference evidence="14" key="1">
    <citation type="submission" date="2014-03" db="EMBL/GenBank/DDBJ databases">
        <title>The sialotranscriptome of Amblyomma triste, Amblyomma parvum and Amblyomma cajennense ticks, uncovered by 454-based RNA-seq.</title>
        <authorList>
            <person name="Garcia G.R."/>
            <person name="Gardinassi L.G."/>
            <person name="Ribeiro J.M."/>
            <person name="Anatriello E."/>
            <person name="Ferreira B.R."/>
            <person name="Moreira H.N."/>
            <person name="Mafra C."/>
            <person name="Olegario M.M."/>
            <person name="Szabo P.J."/>
            <person name="Miranda-Santos I.K."/>
            <person name="Maruyama S.R."/>
        </authorList>
    </citation>
    <scope>NUCLEOTIDE SEQUENCE</scope>
    <source>
        <strain evidence="14">Uberlandia</strain>
        <tissue evidence="14">Salivary glands</tissue>
    </source>
</reference>
<evidence type="ECO:0000256" key="7">
    <source>
        <dbReference type="ARBA" id="ARBA00023054"/>
    </source>
</evidence>
<dbReference type="PANTHER" id="PTHR46600:SF1">
    <property type="entry name" value="THAP DOMAIN-CONTAINING PROTEIN 1"/>
    <property type="match status" value="1"/>
</dbReference>
<protein>
    <recommendedName>
        <fullName evidence="13">THAP-type domain-containing protein</fullName>
    </recommendedName>
</protein>
<dbReference type="InterPro" id="IPR038441">
    <property type="entry name" value="THAP_Znf_sf"/>
</dbReference>
<keyword evidence="10" id="KW-0539">Nucleus</keyword>
<evidence type="ECO:0000256" key="10">
    <source>
        <dbReference type="ARBA" id="ARBA00023242"/>
    </source>
</evidence>
<keyword evidence="11" id="KW-0131">Cell cycle</keyword>
<feature type="domain" description="THAP-type" evidence="13">
    <location>
        <begin position="1"/>
        <end position="93"/>
    </location>
</feature>
<evidence type="ECO:0000256" key="12">
    <source>
        <dbReference type="PROSITE-ProRule" id="PRU00309"/>
    </source>
</evidence>
<accession>A0A023FNK0</accession>
<dbReference type="InterPro" id="IPR026516">
    <property type="entry name" value="THAP1/10"/>
</dbReference>
<evidence type="ECO:0000256" key="3">
    <source>
        <dbReference type="ARBA" id="ARBA00022723"/>
    </source>
</evidence>
<dbReference type="EMBL" id="GBBK01001150">
    <property type="protein sequence ID" value="JAC23332.1"/>
    <property type="molecule type" value="mRNA"/>
</dbReference>
<comment type="subcellular location">
    <subcellularLocation>
        <location evidence="1">Nucleus</location>
        <location evidence="1">Nucleoplasm</location>
    </subcellularLocation>
</comment>
<keyword evidence="9" id="KW-0804">Transcription</keyword>
<keyword evidence="8 12" id="KW-0238">DNA-binding</keyword>
<organism evidence="14">
    <name type="scientific">Amblyomma cajennense</name>
    <name type="common">Cayenne tick</name>
    <name type="synonym">Acarus cajennensis</name>
    <dbReference type="NCBI Taxonomy" id="34607"/>
    <lineage>
        <taxon>Eukaryota</taxon>
        <taxon>Metazoa</taxon>
        <taxon>Ecdysozoa</taxon>
        <taxon>Arthropoda</taxon>
        <taxon>Chelicerata</taxon>
        <taxon>Arachnida</taxon>
        <taxon>Acari</taxon>
        <taxon>Parasitiformes</taxon>
        <taxon>Ixodida</taxon>
        <taxon>Ixodoidea</taxon>
        <taxon>Ixodidae</taxon>
        <taxon>Amblyomminae</taxon>
        <taxon>Amblyomma</taxon>
    </lineage>
</organism>
<dbReference type="AlphaFoldDB" id="A0A023FNK0"/>
<evidence type="ECO:0000256" key="9">
    <source>
        <dbReference type="ARBA" id="ARBA00023163"/>
    </source>
</evidence>
<evidence type="ECO:0000256" key="8">
    <source>
        <dbReference type="ARBA" id="ARBA00023125"/>
    </source>
</evidence>
<evidence type="ECO:0000313" key="14">
    <source>
        <dbReference type="EMBL" id="JAC23332.1"/>
    </source>
</evidence>
<dbReference type="InterPro" id="IPR006612">
    <property type="entry name" value="THAP_Znf"/>
</dbReference>
<evidence type="ECO:0000256" key="6">
    <source>
        <dbReference type="ARBA" id="ARBA00023015"/>
    </source>
</evidence>
<evidence type="ECO:0000256" key="1">
    <source>
        <dbReference type="ARBA" id="ARBA00004642"/>
    </source>
</evidence>
<dbReference type="SMART" id="SM00980">
    <property type="entry name" value="THAP"/>
    <property type="match status" value="1"/>
</dbReference>
<evidence type="ECO:0000256" key="4">
    <source>
        <dbReference type="ARBA" id="ARBA00022771"/>
    </source>
</evidence>
<dbReference type="PROSITE" id="PS50950">
    <property type="entry name" value="ZF_THAP"/>
    <property type="match status" value="1"/>
</dbReference>
<keyword evidence="3" id="KW-0479">Metal-binding</keyword>
<keyword evidence="4 12" id="KW-0863">Zinc-finger</keyword>
<evidence type="ECO:0000256" key="11">
    <source>
        <dbReference type="ARBA" id="ARBA00023306"/>
    </source>
</evidence>
<evidence type="ECO:0000256" key="2">
    <source>
        <dbReference type="ARBA" id="ARBA00006177"/>
    </source>
</evidence>
<dbReference type="GO" id="GO:0008270">
    <property type="term" value="F:zinc ion binding"/>
    <property type="evidence" value="ECO:0007669"/>
    <property type="project" value="UniProtKB-KW"/>
</dbReference>
<dbReference type="SMART" id="SM00692">
    <property type="entry name" value="DM3"/>
    <property type="match status" value="1"/>
</dbReference>
<dbReference type="Gene3D" id="6.20.210.20">
    <property type="entry name" value="THAP domain"/>
    <property type="match status" value="1"/>
</dbReference>